<dbReference type="Proteomes" id="UP000006693">
    <property type="component" value="Chromosome 1"/>
</dbReference>
<dbReference type="eggNOG" id="ENOG5031JPS">
    <property type="taxonomic scope" value="Bacteria"/>
</dbReference>
<evidence type="ECO:0008006" key="5">
    <source>
        <dbReference type="Google" id="ProtNLM"/>
    </source>
</evidence>
<evidence type="ECO:0000256" key="1">
    <source>
        <dbReference type="SAM" id="Coils"/>
    </source>
</evidence>
<dbReference type="Pfam" id="PF11180">
    <property type="entry name" value="DUF2968"/>
    <property type="match status" value="1"/>
</dbReference>
<dbReference type="KEGG" id="bma:BMA1281"/>
<feature type="coiled-coil region" evidence="1">
    <location>
        <begin position="158"/>
        <end position="234"/>
    </location>
</feature>
<keyword evidence="2" id="KW-0732">Signal</keyword>
<gene>
    <name evidence="3" type="ordered locus">BMA1281</name>
</gene>
<dbReference type="EMBL" id="CP000010">
    <property type="protein sequence ID" value="AAU47522.1"/>
    <property type="molecule type" value="Genomic_DNA"/>
</dbReference>
<sequence length="243" mass="25870">MSHIRGMGRVFVAIAAAGGLCGAHAQALEGNGGAASPALTASGAAASPGVSAPAVVNLSAPAGAPAAGASTEAGGKSTIDELQRQIQARELTEMRTTYNGSYGASLLLNIQEGTYFVALFQQKAFWRVIRTASEARAEAVYRDFAKQSETLAVNELQAAKLESQKALTDRQIAVAQERASRLQADLSIAREQRAAVATRQKDKLDETVALREQKSERQDQLRKLQQQVRSLQRQAEAGLPKVR</sequence>
<dbReference type="HOGENOM" id="CLU_064077_1_0_4"/>
<keyword evidence="4" id="KW-1185">Reference proteome</keyword>
<dbReference type="AlphaFoldDB" id="A0A0H2WE66"/>
<dbReference type="PATRIC" id="fig|243160.12.peg.1312"/>
<evidence type="ECO:0000313" key="3">
    <source>
        <dbReference type="EMBL" id="AAU47522.1"/>
    </source>
</evidence>
<keyword evidence="1" id="KW-0175">Coiled coil</keyword>
<organism evidence="3 4">
    <name type="scientific">Burkholderia mallei (strain ATCC 23344)</name>
    <dbReference type="NCBI Taxonomy" id="243160"/>
    <lineage>
        <taxon>Bacteria</taxon>
        <taxon>Pseudomonadati</taxon>
        <taxon>Pseudomonadota</taxon>
        <taxon>Betaproteobacteria</taxon>
        <taxon>Burkholderiales</taxon>
        <taxon>Burkholderiaceae</taxon>
        <taxon>Burkholderia</taxon>
        <taxon>pseudomallei group</taxon>
    </lineage>
</organism>
<name>A0A0H2WE66_BURMA</name>
<feature type="chain" id="PRO_5002600524" description="DUF2968 domain-containing protein" evidence="2">
    <location>
        <begin position="28"/>
        <end position="243"/>
    </location>
</feature>
<evidence type="ECO:0000256" key="2">
    <source>
        <dbReference type="SAM" id="SignalP"/>
    </source>
</evidence>
<feature type="signal peptide" evidence="2">
    <location>
        <begin position="1"/>
        <end position="27"/>
    </location>
</feature>
<reference evidence="3 4" key="1">
    <citation type="journal article" date="2004" name="Proc. Natl. Acad. Sci. U.S.A.">
        <title>Structural flexibility in the Burkholderia mallei genome.</title>
        <authorList>
            <person name="Nierman W.C."/>
            <person name="DeShazer D."/>
            <person name="Kim H.S."/>
            <person name="Tettelin H."/>
            <person name="Nelson K.E."/>
            <person name="Feldblyum T."/>
            <person name="Ulrich R.L."/>
            <person name="Ronning C.M."/>
            <person name="Brinkac L.M."/>
            <person name="Daugherty S.C."/>
            <person name="Davidsen T.D."/>
            <person name="Deboy R.T."/>
            <person name="Dimitrov G."/>
            <person name="Dodson R.J."/>
            <person name="Durkin A.S."/>
            <person name="Gwinn M.L."/>
            <person name="Haft D.H."/>
            <person name="Khouri H."/>
            <person name="Kolonay J.F."/>
            <person name="Madupu R."/>
            <person name="Mohammoud Y."/>
            <person name="Nelson W.C."/>
            <person name="Radune D."/>
            <person name="Romero C.M."/>
            <person name="Sarria S."/>
            <person name="Selengut J."/>
            <person name="Shamblin C."/>
            <person name="Sullivan S.A."/>
            <person name="White O."/>
            <person name="Yu Y."/>
            <person name="Zafar N."/>
            <person name="Zhou L."/>
            <person name="Fraser C.M."/>
        </authorList>
    </citation>
    <scope>NUCLEOTIDE SEQUENCE [LARGE SCALE GENOMIC DNA]</scope>
    <source>
        <strain evidence="3 4">ATCC 23344</strain>
    </source>
</reference>
<dbReference type="InterPro" id="IPR021350">
    <property type="entry name" value="DUF2968"/>
</dbReference>
<proteinExistence type="predicted"/>
<protein>
    <recommendedName>
        <fullName evidence="5">DUF2968 domain-containing protein</fullName>
    </recommendedName>
</protein>
<evidence type="ECO:0000313" key="4">
    <source>
        <dbReference type="Proteomes" id="UP000006693"/>
    </source>
</evidence>
<accession>A0A0H2WE66</accession>